<accession>A0A1J1IWY7</accession>
<dbReference type="AlphaFoldDB" id="A0A1J1IWY7"/>
<dbReference type="InterPro" id="IPR002347">
    <property type="entry name" value="SDR_fam"/>
</dbReference>
<organism evidence="4 5">
    <name type="scientific">Clunio marinus</name>
    <dbReference type="NCBI Taxonomy" id="568069"/>
    <lineage>
        <taxon>Eukaryota</taxon>
        <taxon>Metazoa</taxon>
        <taxon>Ecdysozoa</taxon>
        <taxon>Arthropoda</taxon>
        <taxon>Hexapoda</taxon>
        <taxon>Insecta</taxon>
        <taxon>Pterygota</taxon>
        <taxon>Neoptera</taxon>
        <taxon>Endopterygota</taxon>
        <taxon>Diptera</taxon>
        <taxon>Nematocera</taxon>
        <taxon>Chironomoidea</taxon>
        <taxon>Chironomidae</taxon>
        <taxon>Clunio</taxon>
    </lineage>
</organism>
<comment type="similarity">
    <text evidence="3">Belongs to the short-chain dehydrogenases/reductases (SDR) family.</text>
</comment>
<dbReference type="EMBL" id="CVRI01000063">
    <property type="protein sequence ID" value="CRL04795.1"/>
    <property type="molecule type" value="Genomic_DNA"/>
</dbReference>
<dbReference type="GO" id="GO:0005737">
    <property type="term" value="C:cytoplasm"/>
    <property type="evidence" value="ECO:0007669"/>
    <property type="project" value="TreeGrafter"/>
</dbReference>
<name>A0A1J1IWY7_9DIPT</name>
<dbReference type="OrthoDB" id="5296at2759"/>
<dbReference type="PRINTS" id="PR00081">
    <property type="entry name" value="GDHRDH"/>
</dbReference>
<dbReference type="PANTHER" id="PTHR43544:SF7">
    <property type="entry name" value="NADB-LER2"/>
    <property type="match status" value="1"/>
</dbReference>
<keyword evidence="1" id="KW-0521">NADP</keyword>
<dbReference type="PANTHER" id="PTHR43544">
    <property type="entry name" value="SHORT-CHAIN DEHYDROGENASE/REDUCTASE"/>
    <property type="match status" value="1"/>
</dbReference>
<proteinExistence type="inferred from homology"/>
<reference evidence="4 5" key="1">
    <citation type="submission" date="2015-04" db="EMBL/GenBank/DDBJ databases">
        <authorList>
            <person name="Syromyatnikov M.Y."/>
            <person name="Popov V.N."/>
        </authorList>
    </citation>
    <scope>NUCLEOTIDE SEQUENCE [LARGE SCALE GENOMIC DNA]</scope>
</reference>
<dbReference type="STRING" id="568069.A0A1J1IWY7"/>
<dbReference type="PRINTS" id="PR00080">
    <property type="entry name" value="SDRFAMILY"/>
</dbReference>
<dbReference type="GO" id="GO:0004090">
    <property type="term" value="F:carbonyl reductase (NADPH) activity"/>
    <property type="evidence" value="ECO:0007669"/>
    <property type="project" value="TreeGrafter"/>
</dbReference>
<protein>
    <submittedName>
        <fullName evidence="4">CLUMA_CG017851, isoform A</fullName>
    </submittedName>
</protein>
<sequence length="278" mass="30633">MRSEIFLAFTSRDICSKSSRKSEVFKNHEMNSILITGCNRGLGLGLVKSLIKHEQTPKFIFATCRSLEKADELREISKNNSNVHVLEIDLKDFDKYQSLVEQIEGIVKDEGLNVLFNSAGISPKSSFLGLKALKANELMEVYQVNVVAPLMLTKALLPLMRKASTAKKEAPLGVQRAAIVNMSSILGSIQSNNDGSLYHYRVTKSGLNAATKSLSVDLRNDGIIAVNMHPGWVKTDMGGPKAPMDVEQSCDAMVKTVFNLNKSHNGGFIQYDGRSLPW</sequence>
<gene>
    <name evidence="4" type="primary">putative C-factor</name>
    <name evidence="4" type="ORF">CLUMA_CG017851</name>
</gene>
<dbReference type="SUPFAM" id="SSF51735">
    <property type="entry name" value="NAD(P)-binding Rossmann-fold domains"/>
    <property type="match status" value="1"/>
</dbReference>
<keyword evidence="5" id="KW-1185">Reference proteome</keyword>
<evidence type="ECO:0000256" key="3">
    <source>
        <dbReference type="RuleBase" id="RU000363"/>
    </source>
</evidence>
<dbReference type="CDD" id="cd05325">
    <property type="entry name" value="carb_red_sniffer_like_SDR_c"/>
    <property type="match status" value="1"/>
</dbReference>
<evidence type="ECO:0000256" key="1">
    <source>
        <dbReference type="ARBA" id="ARBA00022857"/>
    </source>
</evidence>
<dbReference type="Pfam" id="PF00106">
    <property type="entry name" value="adh_short"/>
    <property type="match status" value="1"/>
</dbReference>
<evidence type="ECO:0000256" key="2">
    <source>
        <dbReference type="ARBA" id="ARBA00023002"/>
    </source>
</evidence>
<evidence type="ECO:0000313" key="4">
    <source>
        <dbReference type="EMBL" id="CRL04795.1"/>
    </source>
</evidence>
<dbReference type="Proteomes" id="UP000183832">
    <property type="component" value="Unassembled WGS sequence"/>
</dbReference>
<evidence type="ECO:0000313" key="5">
    <source>
        <dbReference type="Proteomes" id="UP000183832"/>
    </source>
</evidence>
<keyword evidence="2" id="KW-0560">Oxidoreductase</keyword>
<dbReference type="InterPro" id="IPR051468">
    <property type="entry name" value="Fungal_SecMetab_SDRs"/>
</dbReference>
<dbReference type="InterPro" id="IPR036291">
    <property type="entry name" value="NAD(P)-bd_dom_sf"/>
</dbReference>
<dbReference type="Gene3D" id="3.40.50.720">
    <property type="entry name" value="NAD(P)-binding Rossmann-like Domain"/>
    <property type="match status" value="1"/>
</dbReference>